<dbReference type="InterPro" id="IPR008536">
    <property type="entry name" value="DUF818"/>
</dbReference>
<dbReference type="AlphaFoldDB" id="A0A1R2BCB8"/>
<dbReference type="SUPFAM" id="SSF53474">
    <property type="entry name" value="alpha/beta-Hydrolases"/>
    <property type="match status" value="1"/>
</dbReference>
<proteinExistence type="predicted"/>
<dbReference type="PANTHER" id="PTHR12277">
    <property type="entry name" value="ALPHA/BETA HYDROLASE DOMAIN-CONTAINING PROTEIN"/>
    <property type="match status" value="1"/>
</dbReference>
<comment type="caution">
    <text evidence="1">The sequence shown here is derived from an EMBL/GenBank/DDBJ whole genome shotgun (WGS) entry which is preliminary data.</text>
</comment>
<accession>A0A1R2BCB8</accession>
<evidence type="ECO:0000313" key="2">
    <source>
        <dbReference type="Proteomes" id="UP000187209"/>
    </source>
</evidence>
<evidence type="ECO:0000313" key="1">
    <source>
        <dbReference type="EMBL" id="OMJ74421.1"/>
    </source>
</evidence>
<dbReference type="Gene3D" id="3.40.50.1820">
    <property type="entry name" value="alpha/beta hydrolase"/>
    <property type="match status" value="1"/>
</dbReference>
<dbReference type="GO" id="GO:0008474">
    <property type="term" value="F:palmitoyl-(protein) hydrolase activity"/>
    <property type="evidence" value="ECO:0007669"/>
    <property type="project" value="TreeGrafter"/>
</dbReference>
<gene>
    <name evidence="1" type="ORF">SteCoe_26637</name>
</gene>
<dbReference type="Pfam" id="PF05677">
    <property type="entry name" value="DUF818"/>
    <property type="match status" value="1"/>
</dbReference>
<dbReference type="OrthoDB" id="10249433at2759"/>
<protein>
    <recommendedName>
        <fullName evidence="3">Serine aminopeptidase S33 domain-containing protein</fullName>
    </recommendedName>
</protein>
<organism evidence="1 2">
    <name type="scientific">Stentor coeruleus</name>
    <dbReference type="NCBI Taxonomy" id="5963"/>
    <lineage>
        <taxon>Eukaryota</taxon>
        <taxon>Sar</taxon>
        <taxon>Alveolata</taxon>
        <taxon>Ciliophora</taxon>
        <taxon>Postciliodesmatophora</taxon>
        <taxon>Heterotrichea</taxon>
        <taxon>Heterotrichida</taxon>
        <taxon>Stentoridae</taxon>
        <taxon>Stentor</taxon>
    </lineage>
</organism>
<dbReference type="GO" id="GO:0016020">
    <property type="term" value="C:membrane"/>
    <property type="evidence" value="ECO:0007669"/>
    <property type="project" value="TreeGrafter"/>
</dbReference>
<evidence type="ECO:0008006" key="3">
    <source>
        <dbReference type="Google" id="ProtNLM"/>
    </source>
</evidence>
<name>A0A1R2BCB8_9CILI</name>
<sequence length="586" mass="67096">MIYLLARFLTNLLVFPGSYKLWLRITESNFSTELSAQSITKLTNLKIYLQSLKDPSYEHNFPETTIRLFSKLIITLINNYSELEAQNLITNEQKILFTSLQILKTKFINTEVTSEDGMKINIWQLIENPESEIFRGRVEEIDKCIFACEQVIRIIGERSNRGVIRGGFLLGTDNYMRVDLLRRFKCEQFWIDGMNGAKLDCVWISGFGAVENGPVIVFCNPNAAYYEFSFFQTDWIELYVSAGVNLVMWNYRGYGRSTGKSELKYMKLDGENLIDYIRTHKKCKIIGVHGESLGGAIATYLGYVAKLDFVFADRTFTSLSHVAKFNFGGLAEFAFKVAGPEDSNSVKDFTQISCPKLVSCDCNDIMINNLGSLKAGVAYEYYQQLKKDEFRISSKDIENVTKAIKQIQKRANYKTTLMKKEKRKVRRGYLDLSSPVENMLKNLGDIIEIIDAGGERFIDLFENATEYRITIWLYVLGVWGSTPELYSSDHYNNFQSAYEKLNKATVEVNLLIEDFKTSDNLEVKKFIESLKVVLDFLEKIRDWVAIINPNEGITGKLLPLTCGHNGTLSSLERYLYEQFLQAAGFI</sequence>
<dbReference type="Proteomes" id="UP000187209">
    <property type="component" value="Unassembled WGS sequence"/>
</dbReference>
<dbReference type="PANTHER" id="PTHR12277:SF81">
    <property type="entry name" value="PROTEIN ABHD13"/>
    <property type="match status" value="1"/>
</dbReference>
<keyword evidence="2" id="KW-1185">Reference proteome</keyword>
<dbReference type="InterPro" id="IPR029058">
    <property type="entry name" value="AB_hydrolase_fold"/>
</dbReference>
<reference evidence="1 2" key="1">
    <citation type="submission" date="2016-11" db="EMBL/GenBank/DDBJ databases">
        <title>The macronuclear genome of Stentor coeruleus: a giant cell with tiny introns.</title>
        <authorList>
            <person name="Slabodnick M."/>
            <person name="Ruby J.G."/>
            <person name="Reiff S.B."/>
            <person name="Swart E.C."/>
            <person name="Gosai S."/>
            <person name="Prabakaran S."/>
            <person name="Witkowska E."/>
            <person name="Larue G.E."/>
            <person name="Fisher S."/>
            <person name="Freeman R.M."/>
            <person name="Gunawardena J."/>
            <person name="Chu W."/>
            <person name="Stover N.A."/>
            <person name="Gregory B.D."/>
            <person name="Nowacki M."/>
            <person name="Derisi J."/>
            <person name="Roy S.W."/>
            <person name="Marshall W.F."/>
            <person name="Sood P."/>
        </authorList>
    </citation>
    <scope>NUCLEOTIDE SEQUENCE [LARGE SCALE GENOMIC DNA]</scope>
    <source>
        <strain evidence="1">WM001</strain>
    </source>
</reference>
<dbReference type="EMBL" id="MPUH01000752">
    <property type="protein sequence ID" value="OMJ74421.1"/>
    <property type="molecule type" value="Genomic_DNA"/>
</dbReference>